<keyword evidence="3 6" id="KW-0812">Transmembrane</keyword>
<protein>
    <recommendedName>
        <fullName evidence="7">Major facilitator superfamily (MFS) profile domain-containing protein</fullName>
    </recommendedName>
</protein>
<evidence type="ECO:0000256" key="2">
    <source>
        <dbReference type="ARBA" id="ARBA00022448"/>
    </source>
</evidence>
<dbReference type="InterPro" id="IPR020846">
    <property type="entry name" value="MFS_dom"/>
</dbReference>
<feature type="transmembrane region" description="Helical" evidence="6">
    <location>
        <begin position="337"/>
        <end position="354"/>
    </location>
</feature>
<keyword evidence="9" id="KW-1185">Reference proteome</keyword>
<keyword evidence="4 6" id="KW-1133">Transmembrane helix</keyword>
<evidence type="ECO:0000256" key="4">
    <source>
        <dbReference type="ARBA" id="ARBA00022989"/>
    </source>
</evidence>
<evidence type="ECO:0000256" key="1">
    <source>
        <dbReference type="ARBA" id="ARBA00004141"/>
    </source>
</evidence>
<proteinExistence type="predicted"/>
<feature type="transmembrane region" description="Helical" evidence="6">
    <location>
        <begin position="304"/>
        <end position="331"/>
    </location>
</feature>
<gene>
    <name evidence="8" type="ORF">LTR69_011478</name>
</gene>
<evidence type="ECO:0000256" key="3">
    <source>
        <dbReference type="ARBA" id="ARBA00022692"/>
    </source>
</evidence>
<dbReference type="Gene3D" id="1.20.1250.20">
    <property type="entry name" value="MFS general substrate transporter like domains"/>
    <property type="match status" value="1"/>
</dbReference>
<dbReference type="SUPFAM" id="SSF103473">
    <property type="entry name" value="MFS general substrate transporter"/>
    <property type="match status" value="1"/>
</dbReference>
<comment type="subcellular location">
    <subcellularLocation>
        <location evidence="1">Membrane</location>
        <topology evidence="1">Multi-pass membrane protein</topology>
    </subcellularLocation>
</comment>
<dbReference type="Pfam" id="PF06609">
    <property type="entry name" value="TRI12"/>
    <property type="match status" value="2"/>
</dbReference>
<evidence type="ECO:0000256" key="5">
    <source>
        <dbReference type="ARBA" id="ARBA00023136"/>
    </source>
</evidence>
<feature type="transmembrane region" description="Helical" evidence="6">
    <location>
        <begin position="144"/>
        <end position="165"/>
    </location>
</feature>
<sequence length="495" mass="53209">MDIGTHPEVDHYDTIGEIKVDARENHITVHGDVLADEARGGHFPAGYFTNPIFLGTIFAGALATLSGYFAFNLAANSLSNINPDIGPSENYLWVPLAYTITQTLAFIMIGRLSDIFGRRFFLIVRDFLVLIAVIRGATAQNIGSVIAANVFIGIGAAVQFSYFFVLTELVPKKARGLIIGFCYLVAVQGNASGPVISKAFLAYTAAQWRWCYYMLHINKTRRQIIRDLDYGAHVIGTIVVGFMTLVAFFFYEAFVPTGSLVPSYLMKNRECMMFVVFAGIGGMLFHSLTILWPSIIAKLYTAELIYNGWLSMSVGAANALGTIVGGITFALIGHVRYQLFTAVTMMTLFIGAMASTTQYTKSRSVAFTVTGMFFSGFSEGLCNASVSFTVNPEEIGLAFGVLCGLRVCLGGIATAIYDVILTNRNAAIVNSLIPQAALKAGVPSSSVPEVVSAVMAGAANDVLATIPGMNDTLGAAVHVASQDAFSGVVKVFSWY</sequence>
<dbReference type="Proteomes" id="UP001345691">
    <property type="component" value="Unassembled WGS sequence"/>
</dbReference>
<evidence type="ECO:0000313" key="9">
    <source>
        <dbReference type="Proteomes" id="UP001345691"/>
    </source>
</evidence>
<feature type="transmembrane region" description="Helical" evidence="6">
    <location>
        <begin position="366"/>
        <end position="389"/>
    </location>
</feature>
<keyword evidence="2" id="KW-0813">Transport</keyword>
<dbReference type="InterPro" id="IPR036259">
    <property type="entry name" value="MFS_trans_sf"/>
</dbReference>
<feature type="transmembrane region" description="Helical" evidence="6">
    <location>
        <begin position="52"/>
        <end position="71"/>
    </location>
</feature>
<dbReference type="EMBL" id="JAVRRF010000080">
    <property type="protein sequence ID" value="KAK5047846.1"/>
    <property type="molecule type" value="Genomic_DNA"/>
</dbReference>
<feature type="domain" description="Major facilitator superfamily (MFS) profile" evidence="7">
    <location>
        <begin position="56"/>
        <end position="495"/>
    </location>
</feature>
<comment type="caution">
    <text evidence="8">The sequence shown here is derived from an EMBL/GenBank/DDBJ whole genome shotgun (WGS) entry which is preliminary data.</text>
</comment>
<keyword evidence="5 6" id="KW-0472">Membrane</keyword>
<feature type="transmembrane region" description="Helical" evidence="6">
    <location>
        <begin position="395"/>
        <end position="417"/>
    </location>
</feature>
<dbReference type="PANTHER" id="PTHR23501:SF109">
    <property type="entry name" value="MAJOR FACILITATOR SUPERFAMILY (MFS) PROFILE DOMAIN-CONTAINING PROTEIN-RELATED"/>
    <property type="match status" value="1"/>
</dbReference>
<dbReference type="PROSITE" id="PS50850">
    <property type="entry name" value="MFS"/>
    <property type="match status" value="1"/>
</dbReference>
<reference evidence="8 9" key="1">
    <citation type="submission" date="2023-08" db="EMBL/GenBank/DDBJ databases">
        <title>Black Yeasts Isolated from many extreme environments.</title>
        <authorList>
            <person name="Coleine C."/>
            <person name="Stajich J.E."/>
            <person name="Selbmann L."/>
        </authorList>
    </citation>
    <scope>NUCLEOTIDE SEQUENCE [LARGE SCALE GENOMIC DNA]</scope>
    <source>
        <strain evidence="8 9">CCFEE 6328</strain>
    </source>
</reference>
<accession>A0ABR0IU20</accession>
<feature type="transmembrane region" description="Helical" evidence="6">
    <location>
        <begin position="230"/>
        <end position="251"/>
    </location>
</feature>
<evidence type="ECO:0000256" key="6">
    <source>
        <dbReference type="SAM" id="Phobius"/>
    </source>
</evidence>
<evidence type="ECO:0000259" key="7">
    <source>
        <dbReference type="PROSITE" id="PS50850"/>
    </source>
</evidence>
<organism evidence="8 9">
    <name type="scientific">Exophiala sideris</name>
    <dbReference type="NCBI Taxonomy" id="1016849"/>
    <lineage>
        <taxon>Eukaryota</taxon>
        <taxon>Fungi</taxon>
        <taxon>Dikarya</taxon>
        <taxon>Ascomycota</taxon>
        <taxon>Pezizomycotina</taxon>
        <taxon>Eurotiomycetes</taxon>
        <taxon>Chaetothyriomycetidae</taxon>
        <taxon>Chaetothyriales</taxon>
        <taxon>Herpotrichiellaceae</taxon>
        <taxon>Exophiala</taxon>
    </lineage>
</organism>
<feature type="transmembrane region" description="Helical" evidence="6">
    <location>
        <begin position="91"/>
        <end position="108"/>
    </location>
</feature>
<dbReference type="InterPro" id="IPR010573">
    <property type="entry name" value="MFS_Str1/Tri12-like"/>
</dbReference>
<name>A0ABR0IU20_9EURO</name>
<evidence type="ECO:0000313" key="8">
    <source>
        <dbReference type="EMBL" id="KAK5047846.1"/>
    </source>
</evidence>
<feature type="transmembrane region" description="Helical" evidence="6">
    <location>
        <begin position="271"/>
        <end position="292"/>
    </location>
</feature>
<feature type="transmembrane region" description="Helical" evidence="6">
    <location>
        <begin position="120"/>
        <end position="138"/>
    </location>
</feature>
<dbReference type="PANTHER" id="PTHR23501">
    <property type="entry name" value="MAJOR FACILITATOR SUPERFAMILY"/>
    <property type="match status" value="1"/>
</dbReference>